<name>A0A4V3JY31_9LEPT</name>
<dbReference type="GO" id="GO:0016740">
    <property type="term" value="F:transferase activity"/>
    <property type="evidence" value="ECO:0007669"/>
    <property type="project" value="UniProtKB-KW"/>
</dbReference>
<dbReference type="AlphaFoldDB" id="A0A4V3JY31"/>
<dbReference type="InterPro" id="IPR029044">
    <property type="entry name" value="Nucleotide-diphossugar_trans"/>
</dbReference>
<sequence length="187" mass="22506">MRYKDEERISMVSGDNFSFGKIQLKESYYFSRYNHIWGWGSWRRSWKDYDVNLSDYSSGLESIRSYLTPYEFYYWKNIFDSVKEGKIDTWDHQWTYTNFKLRRMSIMPNVNLVSNLGFGENATHTTVSSSESAFANMKREKLVFPLVHPSKLRINEMFDRFSRDTFLPPRKAFVVRLFSRLRRIFGL</sequence>
<organism evidence="1 2">
    <name type="scientific">Leptospira idonii</name>
    <dbReference type="NCBI Taxonomy" id="1193500"/>
    <lineage>
        <taxon>Bacteria</taxon>
        <taxon>Pseudomonadati</taxon>
        <taxon>Spirochaetota</taxon>
        <taxon>Spirochaetia</taxon>
        <taxon>Leptospirales</taxon>
        <taxon>Leptospiraceae</taxon>
        <taxon>Leptospira</taxon>
    </lineage>
</organism>
<comment type="caution">
    <text evidence="1">The sequence shown here is derived from an EMBL/GenBank/DDBJ whole genome shotgun (WGS) entry which is preliminary data.</text>
</comment>
<dbReference type="OrthoDB" id="5180856at2"/>
<proteinExistence type="predicted"/>
<evidence type="ECO:0000313" key="1">
    <source>
        <dbReference type="EMBL" id="TGN18296.1"/>
    </source>
</evidence>
<accession>A0A4V3JY31</accession>
<reference evidence="1" key="1">
    <citation type="journal article" date="2019" name="PLoS Negl. Trop. Dis.">
        <title>Revisiting the worldwide diversity of Leptospira species in the environment.</title>
        <authorList>
            <person name="Vincent A.T."/>
            <person name="Schiettekatte O."/>
            <person name="Bourhy P."/>
            <person name="Veyrier F.J."/>
            <person name="Picardeau M."/>
        </authorList>
    </citation>
    <scope>NUCLEOTIDE SEQUENCE [LARGE SCALE GENOMIC DNA]</scope>
    <source>
        <strain evidence="1">201300427</strain>
    </source>
</reference>
<dbReference type="Proteomes" id="UP000298058">
    <property type="component" value="Unassembled WGS sequence"/>
</dbReference>
<gene>
    <name evidence="1" type="ORF">EHS15_12890</name>
</gene>
<dbReference type="EMBL" id="RQHW01000047">
    <property type="protein sequence ID" value="TGN18296.1"/>
    <property type="molecule type" value="Genomic_DNA"/>
</dbReference>
<dbReference type="Gene3D" id="3.90.550.10">
    <property type="entry name" value="Spore Coat Polysaccharide Biosynthesis Protein SpsA, Chain A"/>
    <property type="match status" value="1"/>
</dbReference>
<keyword evidence="1" id="KW-0808">Transferase</keyword>
<protein>
    <submittedName>
        <fullName evidence="1">Glycosyl transferase</fullName>
    </submittedName>
</protein>
<keyword evidence="2" id="KW-1185">Reference proteome</keyword>
<evidence type="ECO:0000313" key="2">
    <source>
        <dbReference type="Proteomes" id="UP000298058"/>
    </source>
</evidence>